<dbReference type="Proteomes" id="UP000554482">
    <property type="component" value="Unassembled WGS sequence"/>
</dbReference>
<organism evidence="2 3">
    <name type="scientific">Thalictrum thalictroides</name>
    <name type="common">Rue-anemone</name>
    <name type="synonym">Anemone thalictroides</name>
    <dbReference type="NCBI Taxonomy" id="46969"/>
    <lineage>
        <taxon>Eukaryota</taxon>
        <taxon>Viridiplantae</taxon>
        <taxon>Streptophyta</taxon>
        <taxon>Embryophyta</taxon>
        <taxon>Tracheophyta</taxon>
        <taxon>Spermatophyta</taxon>
        <taxon>Magnoliopsida</taxon>
        <taxon>Ranunculales</taxon>
        <taxon>Ranunculaceae</taxon>
        <taxon>Thalictroideae</taxon>
        <taxon>Thalictrum</taxon>
    </lineage>
</organism>
<name>A0A7J6W258_THATH</name>
<evidence type="ECO:0000313" key="3">
    <source>
        <dbReference type="Proteomes" id="UP000554482"/>
    </source>
</evidence>
<evidence type="ECO:0000256" key="1">
    <source>
        <dbReference type="SAM" id="MobiDB-lite"/>
    </source>
</evidence>
<dbReference type="AlphaFoldDB" id="A0A7J6W258"/>
<dbReference type="OrthoDB" id="1939383at2759"/>
<keyword evidence="3" id="KW-1185">Reference proteome</keyword>
<gene>
    <name evidence="2" type="ORF">FRX31_019781</name>
</gene>
<dbReference type="EMBL" id="JABWDY010023875">
    <property type="protein sequence ID" value="KAF5190632.1"/>
    <property type="molecule type" value="Genomic_DNA"/>
</dbReference>
<accession>A0A7J6W258</accession>
<evidence type="ECO:0000313" key="2">
    <source>
        <dbReference type="EMBL" id="KAF5190632.1"/>
    </source>
</evidence>
<comment type="caution">
    <text evidence="2">The sequence shown here is derived from an EMBL/GenBank/DDBJ whole genome shotgun (WGS) entry which is preliminary data.</text>
</comment>
<feature type="compositionally biased region" description="Basic and acidic residues" evidence="1">
    <location>
        <begin position="29"/>
        <end position="42"/>
    </location>
</feature>
<sequence>YKAAYEGYIVPLSDVDEWGNPDKVVLPPPREKGPVNKYKRNEAVGQQTEGASTSRGIGRGGGGSSKRGRGVASSKRGRGDGTNMGGGDNCTRTAGRGGVRMRGGIPWR</sequence>
<feature type="region of interest" description="Disordered" evidence="1">
    <location>
        <begin position="16"/>
        <end position="108"/>
    </location>
</feature>
<reference evidence="2 3" key="1">
    <citation type="submission" date="2020-06" db="EMBL/GenBank/DDBJ databases">
        <title>Transcriptomic and genomic resources for Thalictrum thalictroides and T. hernandezii: Facilitating candidate gene discovery in an emerging model plant lineage.</title>
        <authorList>
            <person name="Arias T."/>
            <person name="Riano-Pachon D.M."/>
            <person name="Di Stilio V.S."/>
        </authorList>
    </citation>
    <scope>NUCLEOTIDE SEQUENCE [LARGE SCALE GENOMIC DNA]</scope>
    <source>
        <strain evidence="3">cv. WT478/WT964</strain>
        <tissue evidence="2">Leaves</tissue>
    </source>
</reference>
<protein>
    <submittedName>
        <fullName evidence="2">Uncharacterized protein</fullName>
    </submittedName>
</protein>
<proteinExistence type="predicted"/>
<feature type="non-terminal residue" evidence="2">
    <location>
        <position position="1"/>
    </location>
</feature>